<dbReference type="InterPro" id="IPR044993">
    <property type="entry name" value="BXL"/>
</dbReference>
<proteinExistence type="inferred from homology"/>
<evidence type="ECO:0000313" key="9">
    <source>
        <dbReference type="EMBL" id="QNG75953.1"/>
    </source>
</evidence>
<dbReference type="GO" id="GO:0045493">
    <property type="term" value="P:xylan catabolic process"/>
    <property type="evidence" value="ECO:0007669"/>
    <property type="project" value="InterPro"/>
</dbReference>
<evidence type="ECO:0000313" key="10">
    <source>
        <dbReference type="Proteomes" id="UP000515598"/>
    </source>
</evidence>
<evidence type="ECO:0000256" key="7">
    <source>
        <dbReference type="SAM" id="SignalP"/>
    </source>
</evidence>
<dbReference type="InterPro" id="IPR017853">
    <property type="entry name" value="GH"/>
</dbReference>
<dbReference type="GO" id="GO:0009044">
    <property type="term" value="F:xylan 1,4-beta-xylosidase activity"/>
    <property type="evidence" value="ECO:0007669"/>
    <property type="project" value="InterPro"/>
</dbReference>
<keyword evidence="3 9" id="KW-0378">Hydrolase</keyword>
<dbReference type="InterPro" id="IPR037524">
    <property type="entry name" value="PA14/GLEYA"/>
</dbReference>
<dbReference type="GO" id="GO:0008422">
    <property type="term" value="F:beta-glucosidase activity"/>
    <property type="evidence" value="ECO:0007669"/>
    <property type="project" value="UniProtKB-ARBA"/>
</dbReference>
<evidence type="ECO:0000256" key="3">
    <source>
        <dbReference type="ARBA" id="ARBA00022801"/>
    </source>
</evidence>
<feature type="signal peptide" evidence="7">
    <location>
        <begin position="1"/>
        <end position="34"/>
    </location>
</feature>
<dbReference type="SUPFAM" id="SSF51445">
    <property type="entry name" value="(Trans)glycosidases"/>
    <property type="match status" value="1"/>
</dbReference>
<keyword evidence="9" id="KW-0326">Glycosidase</keyword>
<comment type="similarity">
    <text evidence="1">Belongs to the glycosyl hydrolase 3 family.</text>
</comment>
<keyword evidence="2 7" id="KW-0732">Signal</keyword>
<dbReference type="PROSITE" id="PS51820">
    <property type="entry name" value="PA14"/>
    <property type="match status" value="1"/>
</dbReference>
<evidence type="ECO:0000256" key="4">
    <source>
        <dbReference type="ARBA" id="ARBA00031448"/>
    </source>
</evidence>
<dbReference type="InterPro" id="IPR036962">
    <property type="entry name" value="Glyco_hydro_3_N_sf"/>
</dbReference>
<feature type="domain" description="PA14" evidence="8">
    <location>
        <begin position="475"/>
        <end position="628"/>
    </location>
</feature>
<dbReference type="EMBL" id="CP060025">
    <property type="protein sequence ID" value="QNG75953.1"/>
    <property type="molecule type" value="Genomic_DNA"/>
</dbReference>
<dbReference type="InterPro" id="IPR036881">
    <property type="entry name" value="Glyco_hydro_3_C_sf"/>
</dbReference>
<dbReference type="Pfam" id="PF07691">
    <property type="entry name" value="PA14"/>
    <property type="match status" value="1"/>
</dbReference>
<dbReference type="SUPFAM" id="SSF52279">
    <property type="entry name" value="Beta-D-glucan exohydrolase, C-terminal domain"/>
    <property type="match status" value="1"/>
</dbReference>
<dbReference type="AlphaFoldDB" id="A0AAX1I8Y5"/>
<dbReference type="InterPro" id="IPR001764">
    <property type="entry name" value="Glyco_hydro_3_N"/>
</dbReference>
<accession>A0AAX1I8Y5</accession>
<dbReference type="FunFam" id="2.60.40.10:FF:000495">
    <property type="entry name" value="Periplasmic beta-glucosidase"/>
    <property type="match status" value="1"/>
</dbReference>
<evidence type="ECO:0000256" key="1">
    <source>
        <dbReference type="ARBA" id="ARBA00005336"/>
    </source>
</evidence>
<evidence type="ECO:0000259" key="8">
    <source>
        <dbReference type="PROSITE" id="PS51820"/>
    </source>
</evidence>
<organism evidence="9 10">
    <name type="scientific">Stenotrophomonas maltophilia</name>
    <name type="common">Pseudomonas maltophilia</name>
    <name type="synonym">Xanthomonas maltophilia</name>
    <dbReference type="NCBI Taxonomy" id="40324"/>
    <lineage>
        <taxon>Bacteria</taxon>
        <taxon>Pseudomonadati</taxon>
        <taxon>Pseudomonadota</taxon>
        <taxon>Gammaproteobacteria</taxon>
        <taxon>Lysobacterales</taxon>
        <taxon>Lysobacteraceae</taxon>
        <taxon>Stenotrophomonas</taxon>
        <taxon>Stenotrophomonas maltophilia group</taxon>
    </lineage>
</organism>
<dbReference type="Gene3D" id="2.60.40.10">
    <property type="entry name" value="Immunoglobulins"/>
    <property type="match status" value="1"/>
</dbReference>
<evidence type="ECO:0000256" key="5">
    <source>
        <dbReference type="ARBA" id="ARBA00032194"/>
    </source>
</evidence>
<dbReference type="Gene3D" id="3.20.20.300">
    <property type="entry name" value="Glycoside hydrolase, family 3, N-terminal domain"/>
    <property type="match status" value="1"/>
</dbReference>
<dbReference type="Gene3D" id="3.40.50.1700">
    <property type="entry name" value="Glycoside hydrolase family 3 C-terminal domain"/>
    <property type="match status" value="2"/>
</dbReference>
<dbReference type="InterPro" id="IPR002772">
    <property type="entry name" value="Glyco_hydro_3_C"/>
</dbReference>
<evidence type="ECO:0000256" key="2">
    <source>
        <dbReference type="ARBA" id="ARBA00022729"/>
    </source>
</evidence>
<protein>
    <recommendedName>
        <fullName evidence="6">Beta-D-glucoside glucohydrolase</fullName>
    </recommendedName>
    <alternativeName>
        <fullName evidence="4">Cellobiase</fullName>
    </alternativeName>
    <alternativeName>
        <fullName evidence="5">Gentiobiase</fullName>
    </alternativeName>
</protein>
<dbReference type="InterPro" id="IPR026891">
    <property type="entry name" value="Fn3-like"/>
</dbReference>
<dbReference type="GO" id="GO:0046556">
    <property type="term" value="F:alpha-L-arabinofuranosidase activity"/>
    <property type="evidence" value="ECO:0007669"/>
    <property type="project" value="TreeGrafter"/>
</dbReference>
<dbReference type="Pfam" id="PF00933">
    <property type="entry name" value="Glyco_hydro_3"/>
    <property type="match status" value="1"/>
</dbReference>
<dbReference type="SUPFAM" id="SSF56988">
    <property type="entry name" value="Anthrax protective antigen"/>
    <property type="match status" value="1"/>
</dbReference>
<feature type="chain" id="PRO_5043735096" description="Beta-D-glucoside glucohydrolase" evidence="7">
    <location>
        <begin position="35"/>
        <end position="899"/>
    </location>
</feature>
<dbReference type="PANTHER" id="PTHR42721">
    <property type="entry name" value="SUGAR HYDROLASE-RELATED"/>
    <property type="match status" value="1"/>
</dbReference>
<dbReference type="Pfam" id="PF14310">
    <property type="entry name" value="Fn3-like"/>
    <property type="match status" value="1"/>
</dbReference>
<dbReference type="PANTHER" id="PTHR42721:SF3">
    <property type="entry name" value="BETA-D-XYLOSIDASE 5-RELATED"/>
    <property type="match status" value="1"/>
</dbReference>
<dbReference type="InterPro" id="IPR013783">
    <property type="entry name" value="Ig-like_fold"/>
</dbReference>
<evidence type="ECO:0000256" key="6">
    <source>
        <dbReference type="ARBA" id="ARBA00032594"/>
    </source>
</evidence>
<name>A0AAX1I8Y5_STEMA</name>
<dbReference type="SMART" id="SM01217">
    <property type="entry name" value="Fn3_like"/>
    <property type="match status" value="1"/>
</dbReference>
<dbReference type="RefSeq" id="WP_154350861.1">
    <property type="nucleotide sequence ID" value="NZ_CP040433.1"/>
</dbReference>
<dbReference type="InterPro" id="IPR011658">
    <property type="entry name" value="PA14_dom"/>
</dbReference>
<dbReference type="GO" id="GO:0031222">
    <property type="term" value="P:arabinan catabolic process"/>
    <property type="evidence" value="ECO:0007669"/>
    <property type="project" value="TreeGrafter"/>
</dbReference>
<dbReference type="PRINTS" id="PR00133">
    <property type="entry name" value="GLHYDRLASE3"/>
</dbReference>
<dbReference type="Pfam" id="PF01915">
    <property type="entry name" value="Glyco_hydro_3_C"/>
    <property type="match status" value="1"/>
</dbReference>
<sequence>MRLSISSRARRRTWRGRATLFVLTCVAAAASASAAAPRPWLDASTSFEQRAAALVAQMTLEEKAAQMQNAAPAIERLGVPAYDWWNEGLHGVARAGQATVFPQAIGLAATFDVPLMGQVATTISDEARAKHHQFLREGAHGRYQGLTFWSPNVNIFRDPRWGRGQETYGEDPYLTARMGVAFVRGLQGDDPVYRKLDATAKHLAVHSGPEADRHHFDARPSRRDLYDTYLPAFEALVKEGEVDAVMGAYNRVYGESASASRFLLRDVLRRDWGFKGYVVSDCWAIVDIWKHHHIVATREAAAALAVRNGTELECGQEYATLPAAVRQGLISEAEIDDAVTRLFTARMRLGMFDPPERVRWARIPASVNQAPAHDALALKAAQASLVLLKNDGVLPLSRDTRRIAVVGPTADDTMALLGNYFGTPAAPVTILQGIREAAKGVEVRYARGVDLVEGRDDPGATPLIEPTFLRPSADSPERGLRAEYFRTPDLSGTPALVRTDAQIGFRWDRGSPTDNLLARGEAAPGQGIPNDRFSIRWSGQLLPPVSGRYRLEVAGDDGYRLYLDGKRVIDHWVNTDRLHAEGVELDLQAGRAYALTLEYYDDQRDAGVRLGWRMPGAKAPFDEALDAARDADVVVFVGGLTGDVEGEEMTVNYPGFAGGDRTDLRLPAPQRTLLEALHATGKPVVMVLTGGSAIAVDWAQAHLPAILMSWYPGQRGGTAVGQALFGDINPAGRLPVTFYKAGEVMPAFDDYAMEGRTYRYFRGTPLYPFGHGLSYTRFDYGALRLDADTIGADGRLGVTVDVTNAGTRSGDEVVQLYVRREHAGSGDAVQELRGFQRVQLAPGERRTVTFTLQAAQALRHYDEARAAYAVQPGAYEVRVGASSADIRAQGRFTVVPAHD</sequence>
<dbReference type="Proteomes" id="UP000515598">
    <property type="component" value="Chromosome"/>
</dbReference>
<reference evidence="9 10" key="1">
    <citation type="submission" date="2020-08" db="EMBL/GenBank/DDBJ databases">
        <title>Phenotypic and transcriptomic analysis of seven clinical Stenotrophomonas maltophilia isolates identify a small set of shared and commonly regulated genes involved in biofilm lifestyle.</title>
        <authorList>
            <person name="Alio I."/>
            <person name="Gudzuhn M."/>
            <person name="Streit W."/>
        </authorList>
    </citation>
    <scope>NUCLEOTIDE SEQUENCE [LARGE SCALE GENOMIC DNA]</scope>
    <source>
        <strain evidence="9 10">UHH_SKK55</strain>
    </source>
</reference>
<dbReference type="SMART" id="SM00758">
    <property type="entry name" value="PA14"/>
    <property type="match status" value="1"/>
</dbReference>
<gene>
    <name evidence="9" type="ORF">GPNADHDJ_00119</name>
</gene>